<evidence type="ECO:0000256" key="1">
    <source>
        <dbReference type="SAM" id="Phobius"/>
    </source>
</evidence>
<dbReference type="Proteomes" id="UP000190961">
    <property type="component" value="Unassembled WGS sequence"/>
</dbReference>
<accession>A0A1T5M109</accession>
<feature type="transmembrane region" description="Helical" evidence="1">
    <location>
        <begin position="69"/>
        <end position="89"/>
    </location>
</feature>
<dbReference type="EMBL" id="FUZU01000003">
    <property type="protein sequence ID" value="SKC81734.1"/>
    <property type="molecule type" value="Genomic_DNA"/>
</dbReference>
<feature type="transmembrane region" description="Helical" evidence="1">
    <location>
        <begin position="138"/>
        <end position="157"/>
    </location>
</feature>
<proteinExistence type="predicted"/>
<name>A0A1T5M109_9BACT</name>
<keyword evidence="1" id="KW-0812">Transmembrane</keyword>
<reference evidence="2 3" key="1">
    <citation type="submission" date="2017-02" db="EMBL/GenBank/DDBJ databases">
        <authorList>
            <person name="Peterson S.W."/>
        </authorList>
    </citation>
    <scope>NUCLEOTIDE SEQUENCE [LARGE SCALE GENOMIC DNA]</scope>
    <source>
        <strain evidence="2 3">DSM 25262</strain>
    </source>
</reference>
<protein>
    <submittedName>
        <fullName evidence="2">Uncharacterized protein</fullName>
    </submittedName>
</protein>
<evidence type="ECO:0000313" key="2">
    <source>
        <dbReference type="EMBL" id="SKC81734.1"/>
    </source>
</evidence>
<feature type="transmembrane region" description="Helical" evidence="1">
    <location>
        <begin position="17"/>
        <end position="37"/>
    </location>
</feature>
<evidence type="ECO:0000313" key="3">
    <source>
        <dbReference type="Proteomes" id="UP000190961"/>
    </source>
</evidence>
<keyword evidence="1" id="KW-0472">Membrane</keyword>
<organism evidence="2 3">
    <name type="scientific">Ohtaekwangia koreensis</name>
    <dbReference type="NCBI Taxonomy" id="688867"/>
    <lineage>
        <taxon>Bacteria</taxon>
        <taxon>Pseudomonadati</taxon>
        <taxon>Bacteroidota</taxon>
        <taxon>Cytophagia</taxon>
        <taxon>Cytophagales</taxon>
        <taxon>Fulvivirgaceae</taxon>
        <taxon>Ohtaekwangia</taxon>
    </lineage>
</organism>
<feature type="transmembrane region" description="Helical" evidence="1">
    <location>
        <begin position="96"/>
        <end position="118"/>
    </location>
</feature>
<dbReference type="AlphaFoldDB" id="A0A1T5M109"/>
<keyword evidence="3" id="KW-1185">Reference proteome</keyword>
<keyword evidence="1" id="KW-1133">Transmembrane helix</keyword>
<sequence length="163" mass="18863">MTLSLQTATKNKIKTHVIIFSLTFLLLTLFHGLYLLIKIKYTSYPEESYYFEGGTPTSGQLLVTGFSNMGVIVESLITSLIVIILNYFIRIKNKGLLVTSFRLTSLVTLIYFVFRLLSARNYDREYYGIFFKELKQEILILTLLFFIGYSFTIALTSKFKKEI</sequence>
<gene>
    <name evidence="2" type="ORF">SAMN05660236_4008</name>
</gene>